<protein>
    <submittedName>
        <fullName evidence="1">Uncharacterized protein</fullName>
    </submittedName>
</protein>
<evidence type="ECO:0000313" key="1">
    <source>
        <dbReference type="EMBL" id="KAF0034050.1"/>
    </source>
</evidence>
<accession>A0A6A4SQ98</accession>
<dbReference type="Proteomes" id="UP000438429">
    <property type="component" value="Unassembled WGS sequence"/>
</dbReference>
<reference evidence="1 2" key="1">
    <citation type="submission" date="2019-06" db="EMBL/GenBank/DDBJ databases">
        <title>Draft genomes of female and male turbot (Scophthalmus maximus).</title>
        <authorList>
            <person name="Xu H."/>
            <person name="Xu X.-W."/>
            <person name="Shao C."/>
            <person name="Chen S."/>
        </authorList>
    </citation>
    <scope>NUCLEOTIDE SEQUENCE [LARGE SCALE GENOMIC DNA]</scope>
    <source>
        <strain evidence="1">Ysfricsl-2016a</strain>
        <tissue evidence="1">Blood</tissue>
    </source>
</reference>
<sequence length="124" mass="13841">MIIFGAILIHFSSIQFWFRSELDSVLVSERGSPAFCCCRSPRDLPEQNNIRRPSHSSRHNTVSVALWACFKRSLGPQSEADSARLCQSQRLLHKHPSFPRTVTSSLTAAAVSLRGAGELPRLLH</sequence>
<evidence type="ECO:0000313" key="2">
    <source>
        <dbReference type="Proteomes" id="UP000438429"/>
    </source>
</evidence>
<dbReference type="EMBL" id="VEVO01000012">
    <property type="protein sequence ID" value="KAF0034050.1"/>
    <property type="molecule type" value="Genomic_DNA"/>
</dbReference>
<dbReference type="AlphaFoldDB" id="A0A6A4SQ98"/>
<proteinExistence type="predicted"/>
<comment type="caution">
    <text evidence="1">The sequence shown here is derived from an EMBL/GenBank/DDBJ whole genome shotgun (WGS) entry which is preliminary data.</text>
</comment>
<gene>
    <name evidence="1" type="ORF">F2P81_014116</name>
</gene>
<organism evidence="1 2">
    <name type="scientific">Scophthalmus maximus</name>
    <name type="common">Turbot</name>
    <name type="synonym">Psetta maxima</name>
    <dbReference type="NCBI Taxonomy" id="52904"/>
    <lineage>
        <taxon>Eukaryota</taxon>
        <taxon>Metazoa</taxon>
        <taxon>Chordata</taxon>
        <taxon>Craniata</taxon>
        <taxon>Vertebrata</taxon>
        <taxon>Euteleostomi</taxon>
        <taxon>Actinopterygii</taxon>
        <taxon>Neopterygii</taxon>
        <taxon>Teleostei</taxon>
        <taxon>Neoteleostei</taxon>
        <taxon>Acanthomorphata</taxon>
        <taxon>Carangaria</taxon>
        <taxon>Pleuronectiformes</taxon>
        <taxon>Pleuronectoidei</taxon>
        <taxon>Scophthalmidae</taxon>
        <taxon>Scophthalmus</taxon>
    </lineage>
</organism>
<name>A0A6A4SQ98_SCOMX</name>